<dbReference type="OrthoDB" id="5497329at2"/>
<proteinExistence type="predicted"/>
<dbReference type="InterPro" id="IPR036397">
    <property type="entry name" value="RNaseH_sf"/>
</dbReference>
<dbReference type="Gene3D" id="3.30.420.10">
    <property type="entry name" value="Ribonuclease H-like superfamily/Ribonuclease H"/>
    <property type="match status" value="1"/>
</dbReference>
<dbReference type="EMBL" id="CP031700">
    <property type="protein sequence ID" value="QEY26727.1"/>
    <property type="molecule type" value="Genomic_DNA"/>
</dbReference>
<keyword evidence="2" id="KW-0269">Exonuclease</keyword>
<protein>
    <submittedName>
        <fullName evidence="2">3'-5' exonuclease</fullName>
    </submittedName>
</protein>
<dbReference type="Proteomes" id="UP000325713">
    <property type="component" value="Chromosome"/>
</dbReference>
<keyword evidence="2" id="KW-0378">Hydrolase</keyword>
<dbReference type="GO" id="GO:0006259">
    <property type="term" value="P:DNA metabolic process"/>
    <property type="evidence" value="ECO:0007669"/>
    <property type="project" value="UniProtKB-ARBA"/>
</dbReference>
<dbReference type="GO" id="GO:0008408">
    <property type="term" value="F:3'-5' exonuclease activity"/>
    <property type="evidence" value="ECO:0007669"/>
    <property type="project" value="TreeGrafter"/>
</dbReference>
<dbReference type="GO" id="GO:0003676">
    <property type="term" value="F:nucleic acid binding"/>
    <property type="evidence" value="ECO:0007669"/>
    <property type="project" value="InterPro"/>
</dbReference>
<dbReference type="PANTHER" id="PTHR30231:SF7">
    <property type="entry name" value="BLR4117 PROTEIN"/>
    <property type="match status" value="1"/>
</dbReference>
<keyword evidence="2" id="KW-0540">Nuclease</keyword>
<dbReference type="Pfam" id="PF00929">
    <property type="entry name" value="RNase_T"/>
    <property type="match status" value="1"/>
</dbReference>
<feature type="domain" description="Exonuclease" evidence="1">
    <location>
        <begin position="29"/>
        <end position="203"/>
    </location>
</feature>
<reference evidence="2 3" key="1">
    <citation type="submission" date="2018-08" db="EMBL/GenBank/DDBJ databases">
        <title>Neisseria zalophi ATCC BAA-2455 complete genome.</title>
        <authorList>
            <person name="Veseli I.A."/>
            <person name="Buttler R."/>
            <person name="Mascarenhas dos Santos A.C."/>
            <person name="Pombert J.-F."/>
        </authorList>
    </citation>
    <scope>NUCLEOTIDE SEQUENCE [LARGE SCALE GENOMIC DNA]</scope>
    <source>
        <strain evidence="2 3">ATCC BAA-2455</strain>
    </source>
</reference>
<dbReference type="InterPro" id="IPR012337">
    <property type="entry name" value="RNaseH-like_sf"/>
</dbReference>
<gene>
    <name evidence="2" type="ORF">D0T92_09425</name>
</gene>
<name>A0A5J6Q150_9NEIS</name>
<evidence type="ECO:0000313" key="3">
    <source>
        <dbReference type="Proteomes" id="UP000325713"/>
    </source>
</evidence>
<dbReference type="SMART" id="SM00479">
    <property type="entry name" value="EXOIII"/>
    <property type="match status" value="1"/>
</dbReference>
<dbReference type="CDD" id="cd06127">
    <property type="entry name" value="DEDDh"/>
    <property type="match status" value="1"/>
</dbReference>
<accession>A0A5J6Q150</accession>
<sequence>MFKRFLRGRERKKLTNPDYDFLFDDVHDELVSFDCETTSLDVKEAEILSIGAVKIRDNQVLASESFYVLVKPENPMEAANISVHGLRPKDLSDGIPVEEAVKQLLAFIGGRELVGYYLEYDVAMINKFLKPMIGIKLPNKQTDVSSLYHRWQGKENIHDSYVDLRLDSMCKKLGLNDLPRHDALNDSINVALMYLLLKRRLGLR</sequence>
<keyword evidence="3" id="KW-1185">Reference proteome</keyword>
<dbReference type="SUPFAM" id="SSF53098">
    <property type="entry name" value="Ribonuclease H-like"/>
    <property type="match status" value="1"/>
</dbReference>
<dbReference type="RefSeq" id="WP_151052265.1">
    <property type="nucleotide sequence ID" value="NZ_CP031700.1"/>
</dbReference>
<evidence type="ECO:0000313" key="2">
    <source>
        <dbReference type="EMBL" id="QEY26727.1"/>
    </source>
</evidence>
<organism evidence="2 3">
    <name type="scientific">Neisseria zalophi</name>
    <dbReference type="NCBI Taxonomy" id="640030"/>
    <lineage>
        <taxon>Bacteria</taxon>
        <taxon>Pseudomonadati</taxon>
        <taxon>Pseudomonadota</taxon>
        <taxon>Betaproteobacteria</taxon>
        <taxon>Neisseriales</taxon>
        <taxon>Neisseriaceae</taxon>
        <taxon>Neisseria</taxon>
    </lineage>
</organism>
<dbReference type="AlphaFoldDB" id="A0A5J6Q150"/>
<dbReference type="GO" id="GO:0005829">
    <property type="term" value="C:cytosol"/>
    <property type="evidence" value="ECO:0007669"/>
    <property type="project" value="TreeGrafter"/>
</dbReference>
<dbReference type="InterPro" id="IPR013520">
    <property type="entry name" value="Ribonucl_H"/>
</dbReference>
<dbReference type="NCBIfam" id="NF006601">
    <property type="entry name" value="PRK09145.1"/>
    <property type="match status" value="1"/>
</dbReference>
<evidence type="ECO:0000259" key="1">
    <source>
        <dbReference type="SMART" id="SM00479"/>
    </source>
</evidence>
<dbReference type="KEGG" id="nzl:D0T92_09425"/>
<dbReference type="PANTHER" id="PTHR30231">
    <property type="entry name" value="DNA POLYMERASE III SUBUNIT EPSILON"/>
    <property type="match status" value="1"/>
</dbReference>